<dbReference type="AlphaFoldDB" id="C0LSK0"/>
<sequence>MKLPKIIVISLKNSPRRQIISHRLSGLGLDFEFFDAVYGKDLTKEELEKIDYEFFPKYCGSKGALTLGEIGCAMSHIKIYEHIVANNLEQVIILEDDAIVSLYFEEIVLAALQKLPNRREILFLDHGKAKVYPFMRNLPERYRLARYRKPSKHSKRFIVRTTAYLITLEGAKKLLKHAYPIRMPSDFLTGLLQLTHINAYGIEPSCVFGGVESEINEMERRAGLK</sequence>
<proteinExistence type="predicted"/>
<dbReference type="CDD" id="cd06532">
    <property type="entry name" value="Glyco_transf_25"/>
    <property type="match status" value="1"/>
</dbReference>
<keyword evidence="2" id="KW-0328">Glycosyltransferase</keyword>
<evidence type="ECO:0000259" key="1">
    <source>
        <dbReference type="Pfam" id="PF01755"/>
    </source>
</evidence>
<dbReference type="GO" id="GO:0016757">
    <property type="term" value="F:glycosyltransferase activity"/>
    <property type="evidence" value="ECO:0007669"/>
    <property type="project" value="UniProtKB-KW"/>
</dbReference>
<dbReference type="EMBL" id="HQ873312">
    <property type="protein sequence ID" value="ADZ31088.1"/>
    <property type="molecule type" value="Genomic_DNA"/>
</dbReference>
<dbReference type="EMBL" id="HQ162667">
    <property type="protein sequence ID" value="AEC04665.1"/>
    <property type="molecule type" value="Genomic_DNA"/>
</dbReference>
<keyword evidence="2" id="KW-0808">Transferase</keyword>
<evidence type="ECO:0000313" key="6">
    <source>
        <dbReference type="EMBL" id="AEC04653.1"/>
    </source>
</evidence>
<evidence type="ECO:0000313" key="5">
    <source>
        <dbReference type="EMBL" id="AEC04647.1"/>
    </source>
</evidence>
<dbReference type="Pfam" id="PF01755">
    <property type="entry name" value="Glyco_transf_25"/>
    <property type="match status" value="1"/>
</dbReference>
<evidence type="ECO:0000313" key="7">
    <source>
        <dbReference type="EMBL" id="AEC04659.1"/>
    </source>
</evidence>
<dbReference type="InterPro" id="IPR002654">
    <property type="entry name" value="Glyco_trans_25"/>
</dbReference>
<gene>
    <name evidence="2" type="primary">gatA</name>
</gene>
<dbReference type="EMBL" id="HQ873311">
    <property type="protein sequence ID" value="ADZ31082.1"/>
    <property type="molecule type" value="Genomic_DNA"/>
</dbReference>
<reference evidence="5" key="2">
    <citation type="journal article" date="2011" name="J. Vet. Diagn. Invest.">
        <title>Nucleotide sequence and polymerase chain reaction/restriction fragment length polymorphism analyses of the genes involved in biosynthesis of the lipopolysaccharide of Pasteurella multocida.</title>
        <authorList>
            <person name="Tsai Y.-C."/>
            <person name="Shien J.-H."/>
            <person name="Wu H.-R."/>
            <person name="Shieh H.K."/>
            <person name="Chang P.-C."/>
        </authorList>
    </citation>
    <scope>NUCLEOTIDE SEQUENCE</scope>
    <source>
        <strain evidence="7">PM1</strain>
        <strain evidence="8">PM2</strain>
        <strain evidence="6">TF1</strain>
        <strain evidence="5">X73</strain>
    </source>
</reference>
<accession>C0LSK0</accession>
<organism evidence="2">
    <name type="scientific">Pasteurella multocida</name>
    <dbReference type="NCBI Taxonomy" id="747"/>
    <lineage>
        <taxon>Bacteria</taxon>
        <taxon>Pseudomonadati</taxon>
        <taxon>Pseudomonadota</taxon>
        <taxon>Gammaproteobacteria</taxon>
        <taxon>Pasteurellales</taxon>
        <taxon>Pasteurellaceae</taxon>
        <taxon>Pasteurella</taxon>
    </lineage>
</organism>
<evidence type="ECO:0000313" key="8">
    <source>
        <dbReference type="EMBL" id="AEC04665.1"/>
    </source>
</evidence>
<dbReference type="EMBL" id="HQ162666">
    <property type="protein sequence ID" value="AEC04659.1"/>
    <property type="molecule type" value="Genomic_DNA"/>
</dbReference>
<protein>
    <submittedName>
        <fullName evidence="2 5">Galactosyltransferase</fullName>
    </submittedName>
    <submittedName>
        <fullName evidence="3">Putative bi-functional 1,4 and 1,6 beta-D-galactosyltransferase</fullName>
    </submittedName>
</protein>
<reference evidence="2" key="1">
    <citation type="journal article" date="2009" name="Infect. Immun.">
        <title>Identification of novel glycosyltransferases required for assembly of the Pasteurella multocida A:1 lipopolysaccharide and their involvement in virulence.</title>
        <authorList>
            <person name="Boyce J.D."/>
            <person name="Harper M."/>
            <person name="St Michael F."/>
            <person name="John M."/>
            <person name="Aubry A."/>
            <person name="Parnas H."/>
            <person name="Logan S.M."/>
            <person name="Wilkie I.W."/>
            <person name="Ford M."/>
            <person name="Cox A.D."/>
            <person name="Adler B."/>
        </authorList>
    </citation>
    <scope>NUCLEOTIDE SEQUENCE</scope>
    <source>
        <strain evidence="2">VP161</strain>
    </source>
</reference>
<dbReference type="RefSeq" id="WP_005754663.1">
    <property type="nucleotide sequence ID" value="NZ_CP020403.2"/>
</dbReference>
<feature type="domain" description="Glycosyl transferase family 25" evidence="1">
    <location>
        <begin position="5"/>
        <end position="189"/>
    </location>
</feature>
<reference evidence="3" key="3">
    <citation type="journal article" date="2011" name="Vet. Microbiol.">
        <title>Pasteurella multocida Heddleston serovars 1 and 14 express different lipopolysaccharide structures but share the same lipopolysaccharide biosynthesis outer core locus.</title>
        <authorList>
            <person name="Harper M."/>
            <person name="St Michael F."/>
            <person name="John M."/>
            <person name="Vinogradov E."/>
            <person name="Adler B."/>
            <person name="Boyce J.D."/>
            <person name="Cox A.D."/>
        </authorList>
    </citation>
    <scope>NUCLEOTIDE SEQUENCE</scope>
    <source>
        <strain evidence="4">P2225</strain>
        <strain evidence="3">X73</strain>
    </source>
</reference>
<dbReference type="EMBL" id="HQ162665">
    <property type="protein sequence ID" value="AEC04653.1"/>
    <property type="molecule type" value="Genomic_DNA"/>
</dbReference>
<dbReference type="CAZy" id="GT25">
    <property type="family name" value="Glycosyltransferase Family 25"/>
</dbReference>
<evidence type="ECO:0000313" key="2">
    <source>
        <dbReference type="EMBL" id="ACN78416.1"/>
    </source>
</evidence>
<name>C0LSK0_PASMD</name>
<dbReference type="EMBL" id="FJ755839">
    <property type="protein sequence ID" value="ACN78416.1"/>
    <property type="molecule type" value="Genomic_DNA"/>
</dbReference>
<evidence type="ECO:0000313" key="4">
    <source>
        <dbReference type="EMBL" id="ADZ31088.1"/>
    </source>
</evidence>
<evidence type="ECO:0000313" key="3">
    <source>
        <dbReference type="EMBL" id="ADZ31082.1"/>
    </source>
</evidence>
<dbReference type="EMBL" id="HQ162664">
    <property type="protein sequence ID" value="AEC04647.1"/>
    <property type="molecule type" value="Genomic_DNA"/>
</dbReference>